<organism evidence="6 10">
    <name type="scientific">Staphylococcus agnetis</name>
    <dbReference type="NCBI Taxonomy" id="985762"/>
    <lineage>
        <taxon>Bacteria</taxon>
        <taxon>Bacillati</taxon>
        <taxon>Bacillota</taxon>
        <taxon>Bacilli</taxon>
        <taxon>Bacillales</taxon>
        <taxon>Staphylococcaceae</taxon>
        <taxon>Staphylococcus</taxon>
    </lineage>
</organism>
<dbReference type="GeneID" id="93825118"/>
<dbReference type="NCBIfam" id="TIGR01023">
    <property type="entry name" value="rpmG_bact"/>
    <property type="match status" value="1"/>
</dbReference>
<evidence type="ECO:0000256" key="1">
    <source>
        <dbReference type="ARBA" id="ARBA00007596"/>
    </source>
</evidence>
<dbReference type="InterPro" id="IPR018264">
    <property type="entry name" value="Ribosomal_bL33_CS"/>
</dbReference>
<dbReference type="InterPro" id="IPR011332">
    <property type="entry name" value="Ribosomal_zn-bd"/>
</dbReference>
<dbReference type="eggNOG" id="COG0267">
    <property type="taxonomic scope" value="Bacteria"/>
</dbReference>
<dbReference type="Proteomes" id="UP000646308">
    <property type="component" value="Unassembled WGS sequence"/>
</dbReference>
<dbReference type="RefSeq" id="WP_014613994.1">
    <property type="nucleotide sequence ID" value="NZ_CP009623.1"/>
</dbReference>
<dbReference type="KEGG" id="sagq:EP23_02700"/>
<dbReference type="PROSITE" id="PS00582">
    <property type="entry name" value="RIBOSOMAL_L33"/>
    <property type="match status" value="1"/>
</dbReference>
<dbReference type="GeneID" id="57691473"/>
<dbReference type="GO" id="GO:0003735">
    <property type="term" value="F:structural constituent of ribosome"/>
    <property type="evidence" value="ECO:0007669"/>
    <property type="project" value="InterPro"/>
</dbReference>
<dbReference type="Proteomes" id="UP001065705">
    <property type="component" value="Chromosome"/>
</dbReference>
<evidence type="ECO:0000313" key="9">
    <source>
        <dbReference type="Proteomes" id="UP000195208"/>
    </source>
</evidence>
<reference evidence="7 9" key="1">
    <citation type="submission" date="2017-04" db="EMBL/GenBank/DDBJ databases">
        <title>Staphylococcus agnetis, a potential pathogen in the broiler production.</title>
        <authorList>
            <person name="Poulsen L."/>
        </authorList>
    </citation>
    <scope>NUCLEOTIDE SEQUENCE [LARGE SCALE GENOMIC DNA]</scope>
    <source>
        <strain evidence="7 9">723_310714_2_2_spleen</strain>
    </source>
</reference>
<dbReference type="SUPFAM" id="SSF57829">
    <property type="entry name" value="Zn-binding ribosomal proteins"/>
    <property type="match status" value="1"/>
</dbReference>
<evidence type="ECO:0000256" key="4">
    <source>
        <dbReference type="ARBA" id="ARBA00035176"/>
    </source>
</evidence>
<evidence type="ECO:0000313" key="7">
    <source>
        <dbReference type="EMBL" id="OTW32190.1"/>
    </source>
</evidence>
<keyword evidence="3 5" id="KW-0687">Ribonucleoprotein</keyword>
<reference evidence="8" key="3">
    <citation type="submission" date="2022-03" db="EMBL/GenBank/DDBJ databases">
        <title>Comparative Genomics of East African Camel-Associated Staphylococcaceae spp.: Diversity and Inheritance of Traits Involved in Host-Pathogen Interactions.</title>
        <authorList>
            <person name="Akarsu H."/>
            <person name="Liljander A."/>
            <person name="Younan M."/>
            <person name="Brodard I."/>
            <person name="Glucks I."/>
            <person name="Labroussaa F."/>
            <person name="Overesch G."/>
            <person name="Kuhnert P."/>
            <person name="Perreten V."/>
            <person name="Drexler J.F."/>
            <person name="Corman V.M."/>
            <person name="Falquet L."/>
            <person name="Jores J."/>
        </authorList>
    </citation>
    <scope>NUCLEOTIDE SEQUENCE</scope>
    <source>
        <strain evidence="8">IVB6197</strain>
    </source>
</reference>
<evidence type="ECO:0000313" key="10">
    <source>
        <dbReference type="Proteomes" id="UP000646308"/>
    </source>
</evidence>
<evidence type="ECO:0000256" key="5">
    <source>
        <dbReference type="HAMAP-Rule" id="MF_00294"/>
    </source>
</evidence>
<dbReference type="Proteomes" id="UP000195208">
    <property type="component" value="Unassembled WGS sequence"/>
</dbReference>
<sequence>MRVNVTLACTECGDRNYITTKNKRTNPERIEMMKYCPRLNKHTLHRETK</sequence>
<keyword evidence="2 5" id="KW-0689">Ribosomal protein</keyword>
<gene>
    <name evidence="5 6" type="primary">rpmG</name>
    <name evidence="7" type="ORF">B9M88_00495</name>
    <name evidence="6" type="ORF">GLV84_06435</name>
    <name evidence="8" type="ORF">MUA95_07060</name>
</gene>
<dbReference type="AlphaFoldDB" id="A0A085UHX1"/>
<dbReference type="GO" id="GO:1990904">
    <property type="term" value="C:ribonucleoprotein complex"/>
    <property type="evidence" value="ECO:0007669"/>
    <property type="project" value="UniProtKB-KW"/>
</dbReference>
<dbReference type="EMBL" id="WMFL01000077">
    <property type="protein sequence ID" value="NJI02457.1"/>
    <property type="molecule type" value="Genomic_DNA"/>
</dbReference>
<keyword evidence="9" id="KW-1185">Reference proteome</keyword>
<dbReference type="GO" id="GO:0005737">
    <property type="term" value="C:cytoplasm"/>
    <property type="evidence" value="ECO:0007669"/>
    <property type="project" value="UniProtKB-ARBA"/>
</dbReference>
<proteinExistence type="inferred from homology"/>
<accession>A0A085UHX1</accession>
<evidence type="ECO:0000313" key="8">
    <source>
        <dbReference type="EMBL" id="UXU56331.1"/>
    </source>
</evidence>
<comment type="similarity">
    <text evidence="1 5">Belongs to the bacterial ribosomal protein bL33 family.</text>
</comment>
<dbReference type="OrthoDB" id="197660at2"/>
<dbReference type="Gene3D" id="2.20.28.120">
    <property type="entry name" value="Ribosomal protein L33"/>
    <property type="match status" value="1"/>
</dbReference>
<dbReference type="Pfam" id="PF00471">
    <property type="entry name" value="Ribosomal_L33"/>
    <property type="match status" value="1"/>
</dbReference>
<dbReference type="EMBL" id="NEFX01000001">
    <property type="protein sequence ID" value="OTW32190.1"/>
    <property type="molecule type" value="Genomic_DNA"/>
</dbReference>
<dbReference type="EMBL" id="CP094809">
    <property type="protein sequence ID" value="UXU56331.1"/>
    <property type="molecule type" value="Genomic_DNA"/>
</dbReference>
<dbReference type="PANTHER" id="PTHR43168">
    <property type="entry name" value="50S RIBOSOMAL PROTEIN L33, CHLOROPLASTIC"/>
    <property type="match status" value="1"/>
</dbReference>
<evidence type="ECO:0000256" key="2">
    <source>
        <dbReference type="ARBA" id="ARBA00022980"/>
    </source>
</evidence>
<reference evidence="6" key="2">
    <citation type="submission" date="2019-11" db="EMBL/GenBank/DDBJ databases">
        <title>Whole genome comparisons of Staphylococcus agnetis isolates from cattle and chickens.</title>
        <authorList>
            <person name="Rhoads D."/>
            <person name="Shwani A."/>
            <person name="Adkins P."/>
            <person name="Calcutt M."/>
            <person name="Middleton J."/>
        </authorList>
    </citation>
    <scope>NUCLEOTIDE SEQUENCE</scope>
    <source>
        <strain evidence="6">1387</strain>
    </source>
</reference>
<dbReference type="GO" id="GO:0006412">
    <property type="term" value="P:translation"/>
    <property type="evidence" value="ECO:0007669"/>
    <property type="project" value="UniProtKB-UniRule"/>
</dbReference>
<dbReference type="InterPro" id="IPR038584">
    <property type="entry name" value="Ribosomal_bL33_sf"/>
</dbReference>
<dbReference type="HAMAP" id="MF_00294">
    <property type="entry name" value="Ribosomal_bL33"/>
    <property type="match status" value="1"/>
</dbReference>
<protein>
    <recommendedName>
        <fullName evidence="4 5">Large ribosomal subunit protein bL33</fullName>
    </recommendedName>
</protein>
<dbReference type="GO" id="GO:0005840">
    <property type="term" value="C:ribosome"/>
    <property type="evidence" value="ECO:0007669"/>
    <property type="project" value="UniProtKB-KW"/>
</dbReference>
<name>A0A085UHX1_9STAP</name>
<dbReference type="InterPro" id="IPR001705">
    <property type="entry name" value="Ribosomal_bL33"/>
</dbReference>
<dbReference type="PANTHER" id="PTHR43168:SF2">
    <property type="entry name" value="LARGE RIBOSOMAL SUBUNIT PROTEIN BL33C"/>
    <property type="match status" value="1"/>
</dbReference>
<evidence type="ECO:0000256" key="3">
    <source>
        <dbReference type="ARBA" id="ARBA00023274"/>
    </source>
</evidence>
<dbReference type="NCBIfam" id="NF001860">
    <property type="entry name" value="PRK00595.1"/>
    <property type="match status" value="1"/>
</dbReference>
<dbReference type="NCBIfam" id="NF001764">
    <property type="entry name" value="PRK00504.1"/>
    <property type="match status" value="1"/>
</dbReference>
<evidence type="ECO:0000313" key="6">
    <source>
        <dbReference type="EMBL" id="NJI02457.1"/>
    </source>
</evidence>